<dbReference type="AlphaFoldDB" id="A0A6C0HCN3"/>
<proteinExistence type="predicted"/>
<sequence length="108" mass="12485">MVEEKSKTILFANNINMNNEIISTNIQPFEQITTKTITSFRVSIDTIILFTSANIVVDFYDNNNILIDRKRLTISGDDYTNWGNSDEYIINYVANYYNFIIIPNTNSV</sequence>
<evidence type="ECO:0000313" key="1">
    <source>
        <dbReference type="EMBL" id="QHT78348.1"/>
    </source>
</evidence>
<accession>A0A6C0HCN3</accession>
<reference evidence="1" key="1">
    <citation type="journal article" date="2020" name="Nature">
        <title>Giant virus diversity and host interactions through global metagenomics.</title>
        <authorList>
            <person name="Schulz F."/>
            <person name="Roux S."/>
            <person name="Paez-Espino D."/>
            <person name="Jungbluth S."/>
            <person name="Walsh D.A."/>
            <person name="Denef V.J."/>
            <person name="McMahon K.D."/>
            <person name="Konstantinidis K.T."/>
            <person name="Eloe-Fadrosh E.A."/>
            <person name="Kyrpides N.C."/>
            <person name="Woyke T."/>
        </authorList>
    </citation>
    <scope>NUCLEOTIDE SEQUENCE</scope>
    <source>
        <strain evidence="1">GVMAG-M-3300023179-91</strain>
    </source>
</reference>
<protein>
    <submittedName>
        <fullName evidence="1">Uncharacterized protein</fullName>
    </submittedName>
</protein>
<organism evidence="1">
    <name type="scientific">viral metagenome</name>
    <dbReference type="NCBI Taxonomy" id="1070528"/>
    <lineage>
        <taxon>unclassified sequences</taxon>
        <taxon>metagenomes</taxon>
        <taxon>organismal metagenomes</taxon>
    </lineage>
</organism>
<dbReference type="EMBL" id="MN739930">
    <property type="protein sequence ID" value="QHT78348.1"/>
    <property type="molecule type" value="Genomic_DNA"/>
</dbReference>
<name>A0A6C0HCN3_9ZZZZ</name>